<keyword evidence="3" id="KW-1185">Reference proteome</keyword>
<evidence type="ECO:0000259" key="1">
    <source>
        <dbReference type="Pfam" id="PF07727"/>
    </source>
</evidence>
<gene>
    <name evidence="2" type="ORF">LSAT_V11C200096460</name>
</gene>
<name>A0A9R1XU62_LACSA</name>
<accession>A0A9R1XU62</accession>
<dbReference type="EMBL" id="NBSK02000002">
    <property type="protein sequence ID" value="KAJ0221719.1"/>
    <property type="molecule type" value="Genomic_DNA"/>
</dbReference>
<evidence type="ECO:0000313" key="3">
    <source>
        <dbReference type="Proteomes" id="UP000235145"/>
    </source>
</evidence>
<evidence type="ECO:0000313" key="2">
    <source>
        <dbReference type="EMBL" id="KAJ0221719.1"/>
    </source>
</evidence>
<dbReference type="Pfam" id="PF07727">
    <property type="entry name" value="RVT_2"/>
    <property type="match status" value="1"/>
</dbReference>
<dbReference type="AlphaFoldDB" id="A0A9R1XU62"/>
<protein>
    <recommendedName>
        <fullName evidence="1">Reverse transcriptase Ty1/copia-type domain-containing protein</fullName>
    </recommendedName>
</protein>
<sequence>MTREVIFSINLDDDPKTFTEAMTSRDDPLWKEAINDKMDSIMGNGTWELANLPLGRRPIGYKWIFKKKYHLDGSVYAYKANLLLRAIGNEKGSIIDTYALVARISSIRALIEILALKGLYTDRMDVKTTFLNGYLKEEIYLEKPEGFVIPGQENKVFRLIKSLYGLKQAPKQWHERFDITVTAFSFQHNSVDMCIYFTCTSNT</sequence>
<feature type="domain" description="Reverse transcriptase Ty1/copia-type" evidence="1">
    <location>
        <begin position="44"/>
        <end position="198"/>
    </location>
</feature>
<comment type="caution">
    <text evidence="2">The sequence shown here is derived from an EMBL/GenBank/DDBJ whole genome shotgun (WGS) entry which is preliminary data.</text>
</comment>
<organism evidence="2 3">
    <name type="scientific">Lactuca sativa</name>
    <name type="common">Garden lettuce</name>
    <dbReference type="NCBI Taxonomy" id="4236"/>
    <lineage>
        <taxon>Eukaryota</taxon>
        <taxon>Viridiplantae</taxon>
        <taxon>Streptophyta</taxon>
        <taxon>Embryophyta</taxon>
        <taxon>Tracheophyta</taxon>
        <taxon>Spermatophyta</taxon>
        <taxon>Magnoliopsida</taxon>
        <taxon>eudicotyledons</taxon>
        <taxon>Gunneridae</taxon>
        <taxon>Pentapetalae</taxon>
        <taxon>asterids</taxon>
        <taxon>campanulids</taxon>
        <taxon>Asterales</taxon>
        <taxon>Asteraceae</taxon>
        <taxon>Cichorioideae</taxon>
        <taxon>Cichorieae</taxon>
        <taxon>Lactucinae</taxon>
        <taxon>Lactuca</taxon>
    </lineage>
</organism>
<reference evidence="2 3" key="1">
    <citation type="journal article" date="2017" name="Nat. Commun.">
        <title>Genome assembly with in vitro proximity ligation data and whole-genome triplication in lettuce.</title>
        <authorList>
            <person name="Reyes-Chin-Wo S."/>
            <person name="Wang Z."/>
            <person name="Yang X."/>
            <person name="Kozik A."/>
            <person name="Arikit S."/>
            <person name="Song C."/>
            <person name="Xia L."/>
            <person name="Froenicke L."/>
            <person name="Lavelle D.O."/>
            <person name="Truco M.J."/>
            <person name="Xia R."/>
            <person name="Zhu S."/>
            <person name="Xu C."/>
            <person name="Xu H."/>
            <person name="Xu X."/>
            <person name="Cox K."/>
            <person name="Korf I."/>
            <person name="Meyers B.C."/>
            <person name="Michelmore R.W."/>
        </authorList>
    </citation>
    <scope>NUCLEOTIDE SEQUENCE [LARGE SCALE GENOMIC DNA]</scope>
    <source>
        <strain evidence="3">cv. Salinas</strain>
        <tissue evidence="2">Seedlings</tissue>
    </source>
</reference>
<proteinExistence type="predicted"/>
<dbReference type="InterPro" id="IPR013103">
    <property type="entry name" value="RVT_2"/>
</dbReference>
<dbReference type="Proteomes" id="UP000235145">
    <property type="component" value="Unassembled WGS sequence"/>
</dbReference>